<dbReference type="CDD" id="cd14275">
    <property type="entry name" value="UBA_EF-Ts"/>
    <property type="match status" value="1"/>
</dbReference>
<dbReference type="InterPro" id="IPR018101">
    <property type="entry name" value="Transl_elong_Ts_CS"/>
</dbReference>
<accession>A0A2H0UQ24</accession>
<dbReference type="Gene3D" id="1.10.8.10">
    <property type="entry name" value="DNA helicase RuvA subunit, C-terminal domain"/>
    <property type="match status" value="1"/>
</dbReference>
<comment type="subcellular location">
    <subcellularLocation>
        <location evidence="5">Cytoplasm</location>
    </subcellularLocation>
</comment>
<gene>
    <name evidence="5 7" type="primary">tsf</name>
    <name evidence="7" type="ORF">COU09_02275</name>
</gene>
<evidence type="ECO:0000313" key="7">
    <source>
        <dbReference type="EMBL" id="PIR88478.1"/>
    </source>
</evidence>
<dbReference type="AlphaFoldDB" id="A0A2H0UQ24"/>
<evidence type="ECO:0000256" key="5">
    <source>
        <dbReference type="HAMAP-Rule" id="MF_00050"/>
    </source>
</evidence>
<keyword evidence="4 5" id="KW-0648">Protein biosynthesis</keyword>
<dbReference type="Gene3D" id="3.30.479.20">
    <property type="entry name" value="Elongation factor Ts, dimerisation domain"/>
    <property type="match status" value="1"/>
</dbReference>
<evidence type="ECO:0000259" key="6">
    <source>
        <dbReference type="Pfam" id="PF00889"/>
    </source>
</evidence>
<protein>
    <recommendedName>
        <fullName evidence="2 5">Elongation factor Ts</fullName>
        <shortName evidence="5">EF-Ts</shortName>
    </recommendedName>
</protein>
<dbReference type="PROSITE" id="PS01126">
    <property type="entry name" value="EF_TS_1"/>
    <property type="match status" value="1"/>
</dbReference>
<name>A0A2H0UQ24_9BACT</name>
<evidence type="ECO:0000256" key="3">
    <source>
        <dbReference type="ARBA" id="ARBA00022768"/>
    </source>
</evidence>
<keyword evidence="5" id="KW-0963">Cytoplasm</keyword>
<dbReference type="Proteomes" id="UP000229615">
    <property type="component" value="Unassembled WGS sequence"/>
</dbReference>
<evidence type="ECO:0000313" key="8">
    <source>
        <dbReference type="Proteomes" id="UP000229615"/>
    </source>
</evidence>
<evidence type="ECO:0000256" key="1">
    <source>
        <dbReference type="ARBA" id="ARBA00005532"/>
    </source>
</evidence>
<reference evidence="8" key="1">
    <citation type="submission" date="2017-09" db="EMBL/GenBank/DDBJ databases">
        <title>Depth-based differentiation of microbial function through sediment-hosted aquifers and enrichment of novel symbionts in the deep terrestrial subsurface.</title>
        <authorList>
            <person name="Probst A.J."/>
            <person name="Ladd B."/>
            <person name="Jarett J.K."/>
            <person name="Geller-Mcgrath D.E."/>
            <person name="Sieber C.M.K."/>
            <person name="Emerson J.B."/>
            <person name="Anantharaman K."/>
            <person name="Thomas B.C."/>
            <person name="Malmstrom R."/>
            <person name="Stieglmeier M."/>
            <person name="Klingl A."/>
            <person name="Woyke T."/>
            <person name="Ryan C.M."/>
            <person name="Banfield J.F."/>
        </authorList>
    </citation>
    <scope>NUCLEOTIDE SEQUENCE [LARGE SCALE GENOMIC DNA]</scope>
</reference>
<dbReference type="PANTHER" id="PTHR11741:SF0">
    <property type="entry name" value="ELONGATION FACTOR TS, MITOCHONDRIAL"/>
    <property type="match status" value="1"/>
</dbReference>
<dbReference type="GO" id="GO:0003746">
    <property type="term" value="F:translation elongation factor activity"/>
    <property type="evidence" value="ECO:0007669"/>
    <property type="project" value="UniProtKB-UniRule"/>
</dbReference>
<comment type="function">
    <text evidence="5">Associates with the EF-Tu.GDP complex and induces the exchange of GDP to GTP. It remains bound to the aminoacyl-tRNA.EF-Tu.GTP complex up to the GTP hydrolysis stage on the ribosome.</text>
</comment>
<evidence type="ECO:0000256" key="2">
    <source>
        <dbReference type="ARBA" id="ARBA00016956"/>
    </source>
</evidence>
<dbReference type="EMBL" id="PFBB01000023">
    <property type="protein sequence ID" value="PIR88478.1"/>
    <property type="molecule type" value="Genomic_DNA"/>
</dbReference>
<proteinExistence type="inferred from homology"/>
<dbReference type="InterPro" id="IPR014039">
    <property type="entry name" value="Transl_elong_EFTs/EF1B_dimer"/>
</dbReference>
<organism evidence="7 8">
    <name type="scientific">Candidatus Harrisonbacteria bacterium CG10_big_fil_rev_8_21_14_0_10_44_23</name>
    <dbReference type="NCBI Taxonomy" id="1974585"/>
    <lineage>
        <taxon>Bacteria</taxon>
        <taxon>Candidatus Harrisoniibacteriota</taxon>
    </lineage>
</organism>
<evidence type="ECO:0000256" key="4">
    <source>
        <dbReference type="ARBA" id="ARBA00022917"/>
    </source>
</evidence>
<dbReference type="InterPro" id="IPR009060">
    <property type="entry name" value="UBA-like_sf"/>
</dbReference>
<dbReference type="SUPFAM" id="SSF46934">
    <property type="entry name" value="UBA-like"/>
    <property type="match status" value="1"/>
</dbReference>
<comment type="similarity">
    <text evidence="1 5">Belongs to the EF-Ts family.</text>
</comment>
<dbReference type="SUPFAM" id="SSF54713">
    <property type="entry name" value="Elongation factor Ts (EF-Ts), dimerisation domain"/>
    <property type="match status" value="1"/>
</dbReference>
<feature type="domain" description="Translation elongation factor EFTs/EF1B dimerisation" evidence="6">
    <location>
        <begin position="68"/>
        <end position="145"/>
    </location>
</feature>
<keyword evidence="3 5" id="KW-0251">Elongation factor</keyword>
<dbReference type="InterPro" id="IPR001816">
    <property type="entry name" value="Transl_elong_EFTs/EF1B"/>
</dbReference>
<dbReference type="HAMAP" id="MF_00050">
    <property type="entry name" value="EF_Ts"/>
    <property type="match status" value="1"/>
</dbReference>
<sequence length="146" mass="16101">MSQDIQKLREETGAGVMDCKRALEEAGGDIEKAKEVIKAQGLAKAEKKGERNAGAGYLEAYIHQGRVGVLLKMNAETDFVTKNEKFQELSRNIAMHIAAMNPASVEELLAQPYVRDESTTIEEQIKQVIGTIGENITVGEFTRYEA</sequence>
<feature type="region of interest" description="Involved in Mg(2+) ion dislocation from EF-Tu" evidence="5">
    <location>
        <begin position="77"/>
        <end position="80"/>
    </location>
</feature>
<dbReference type="GO" id="GO:0005737">
    <property type="term" value="C:cytoplasm"/>
    <property type="evidence" value="ECO:0007669"/>
    <property type="project" value="UniProtKB-SubCell"/>
</dbReference>
<dbReference type="InterPro" id="IPR036402">
    <property type="entry name" value="EF-Ts_dimer_sf"/>
</dbReference>
<dbReference type="NCBIfam" id="TIGR00116">
    <property type="entry name" value="tsf"/>
    <property type="match status" value="1"/>
</dbReference>
<dbReference type="Pfam" id="PF00889">
    <property type="entry name" value="EF_TS"/>
    <property type="match status" value="1"/>
</dbReference>
<comment type="caution">
    <text evidence="7">The sequence shown here is derived from an EMBL/GenBank/DDBJ whole genome shotgun (WGS) entry which is preliminary data.</text>
</comment>
<dbReference type="PANTHER" id="PTHR11741">
    <property type="entry name" value="ELONGATION FACTOR TS"/>
    <property type="match status" value="1"/>
</dbReference>
<dbReference type="FunFam" id="1.10.8.10:FF:000001">
    <property type="entry name" value="Elongation factor Ts"/>
    <property type="match status" value="1"/>
</dbReference>